<gene>
    <name evidence="2" type="ORF">SAMN05216283_102656</name>
</gene>
<accession>A0A1I2FWI8</accession>
<evidence type="ECO:0000256" key="1">
    <source>
        <dbReference type="SAM" id="MobiDB-lite"/>
    </source>
</evidence>
<feature type="region of interest" description="Disordered" evidence="1">
    <location>
        <begin position="1"/>
        <end position="40"/>
    </location>
</feature>
<name>A0A1I2FWI8_9BACT</name>
<keyword evidence="3" id="KW-1185">Reference proteome</keyword>
<proteinExistence type="predicted"/>
<protein>
    <submittedName>
        <fullName evidence="2">Uncharacterized protein</fullName>
    </submittedName>
</protein>
<dbReference type="RefSeq" id="WP_262987304.1">
    <property type="nucleotide sequence ID" value="NZ_FONW01000002.1"/>
</dbReference>
<dbReference type="EMBL" id="FONW01000002">
    <property type="protein sequence ID" value="SFF09784.1"/>
    <property type="molecule type" value="Genomic_DNA"/>
</dbReference>
<reference evidence="2 3" key="1">
    <citation type="submission" date="2016-10" db="EMBL/GenBank/DDBJ databases">
        <authorList>
            <person name="de Groot N.N."/>
        </authorList>
    </citation>
    <scope>NUCLEOTIDE SEQUENCE [LARGE SCALE GENOMIC DNA]</scope>
    <source>
        <strain evidence="2 3">CGMCC 1.9156</strain>
    </source>
</reference>
<feature type="compositionally biased region" description="Basic and acidic residues" evidence="1">
    <location>
        <begin position="1"/>
        <end position="11"/>
    </location>
</feature>
<dbReference type="STRING" id="655355.SAMN05216283_102656"/>
<sequence>MSKSKTKEGKSNKKAPARTLKEKRLAKQIKQQKKSEIGKI</sequence>
<dbReference type="AlphaFoldDB" id="A0A1I2FWI8"/>
<dbReference type="Proteomes" id="UP000198964">
    <property type="component" value="Unassembled WGS sequence"/>
</dbReference>
<evidence type="ECO:0000313" key="2">
    <source>
        <dbReference type="EMBL" id="SFF09784.1"/>
    </source>
</evidence>
<organism evidence="2 3">
    <name type="scientific">Sunxiuqinia elliptica</name>
    <dbReference type="NCBI Taxonomy" id="655355"/>
    <lineage>
        <taxon>Bacteria</taxon>
        <taxon>Pseudomonadati</taxon>
        <taxon>Bacteroidota</taxon>
        <taxon>Bacteroidia</taxon>
        <taxon>Marinilabiliales</taxon>
        <taxon>Prolixibacteraceae</taxon>
        <taxon>Sunxiuqinia</taxon>
    </lineage>
</organism>
<evidence type="ECO:0000313" key="3">
    <source>
        <dbReference type="Proteomes" id="UP000198964"/>
    </source>
</evidence>